<gene>
    <name evidence="1" type="ORF">ACFO3J_21050</name>
</gene>
<dbReference type="SUPFAM" id="SSF140453">
    <property type="entry name" value="EsxAB dimer-like"/>
    <property type="match status" value="1"/>
</dbReference>
<proteinExistence type="predicted"/>
<dbReference type="Pfam" id="PF06013">
    <property type="entry name" value="WXG100"/>
    <property type="match status" value="1"/>
</dbReference>
<organism evidence="1 2">
    <name type="scientific">Streptomyces polygonati</name>
    <dbReference type="NCBI Taxonomy" id="1617087"/>
    <lineage>
        <taxon>Bacteria</taxon>
        <taxon>Bacillati</taxon>
        <taxon>Actinomycetota</taxon>
        <taxon>Actinomycetes</taxon>
        <taxon>Kitasatosporales</taxon>
        <taxon>Streptomycetaceae</taxon>
        <taxon>Streptomyces</taxon>
    </lineage>
</organism>
<dbReference type="InterPro" id="IPR036689">
    <property type="entry name" value="ESAT-6-like_sf"/>
</dbReference>
<name>A0ABV8HPK8_9ACTN</name>
<reference evidence="2" key="1">
    <citation type="journal article" date="2019" name="Int. J. Syst. Evol. Microbiol.">
        <title>The Global Catalogue of Microorganisms (GCM) 10K type strain sequencing project: providing services to taxonomists for standard genome sequencing and annotation.</title>
        <authorList>
            <consortium name="The Broad Institute Genomics Platform"/>
            <consortium name="The Broad Institute Genome Sequencing Center for Infectious Disease"/>
            <person name="Wu L."/>
            <person name="Ma J."/>
        </authorList>
    </citation>
    <scope>NUCLEOTIDE SEQUENCE [LARGE SCALE GENOMIC DNA]</scope>
    <source>
        <strain evidence="2">CGMCC 4.7237</strain>
    </source>
</reference>
<comment type="caution">
    <text evidence="1">The sequence shown here is derived from an EMBL/GenBank/DDBJ whole genome shotgun (WGS) entry which is preliminary data.</text>
</comment>
<dbReference type="RefSeq" id="WP_386431278.1">
    <property type="nucleotide sequence ID" value="NZ_JBHSBB010000014.1"/>
</dbReference>
<dbReference type="Proteomes" id="UP001595765">
    <property type="component" value="Unassembled WGS sequence"/>
</dbReference>
<keyword evidence="2" id="KW-1185">Reference proteome</keyword>
<dbReference type="InterPro" id="IPR010310">
    <property type="entry name" value="T7SS_ESAT-6-like"/>
</dbReference>
<accession>A0ABV8HPK8</accession>
<evidence type="ECO:0000313" key="1">
    <source>
        <dbReference type="EMBL" id="MFC4033949.1"/>
    </source>
</evidence>
<sequence length="104" mass="11272">MTNIDGSPIMVKDDLAGAGAYINGIALQIADELHKLIGLLGPLQETWTGTAATYYEGLQQEWNFAADGLLGPNGVLGEIAQAMHVNWANYSEAEWANVQTWQHT</sequence>
<dbReference type="EMBL" id="JBHSBB010000014">
    <property type="protein sequence ID" value="MFC4033949.1"/>
    <property type="molecule type" value="Genomic_DNA"/>
</dbReference>
<evidence type="ECO:0000313" key="2">
    <source>
        <dbReference type="Proteomes" id="UP001595765"/>
    </source>
</evidence>
<dbReference type="Gene3D" id="1.10.287.1060">
    <property type="entry name" value="ESAT-6-like"/>
    <property type="match status" value="1"/>
</dbReference>
<protein>
    <submittedName>
        <fullName evidence="1">WXG100 family type VII secretion target</fullName>
    </submittedName>
</protein>